<keyword evidence="3" id="KW-1185">Reference proteome</keyword>
<protein>
    <submittedName>
        <fullName evidence="2">Uncharacterized protein</fullName>
    </submittedName>
</protein>
<dbReference type="SUPFAM" id="SSF56601">
    <property type="entry name" value="beta-lactamase/transpeptidase-like"/>
    <property type="match status" value="1"/>
</dbReference>
<dbReference type="RefSeq" id="WP_311708276.1">
    <property type="nucleotide sequence ID" value="NZ_JAVREL010000028.1"/>
</dbReference>
<feature type="compositionally biased region" description="Low complexity" evidence="1">
    <location>
        <begin position="99"/>
        <end position="125"/>
    </location>
</feature>
<proteinExistence type="predicted"/>
<feature type="compositionally biased region" description="Basic and acidic residues" evidence="1">
    <location>
        <begin position="15"/>
        <end position="24"/>
    </location>
</feature>
<dbReference type="EMBL" id="JAVREL010000028">
    <property type="protein sequence ID" value="MDT0347151.1"/>
    <property type="molecule type" value="Genomic_DNA"/>
</dbReference>
<evidence type="ECO:0000313" key="2">
    <source>
        <dbReference type="EMBL" id="MDT0347151.1"/>
    </source>
</evidence>
<feature type="region of interest" description="Disordered" evidence="1">
    <location>
        <begin position="1"/>
        <end position="38"/>
    </location>
</feature>
<name>A0ABU2MZR9_9ACTN</name>
<sequence>MPEPAGMTGGGFFTKTERLSDDTIARPYQTTPTGERVEHTTTDAFRHTPFVGGPDGGLCATATDLLRFARTLTGGTPLPPAMAALVTSGKMAEVPAPGPADSATTATASSTRSCPTAASSATPAA</sequence>
<reference evidence="3" key="1">
    <citation type="submission" date="2023-07" db="EMBL/GenBank/DDBJ databases">
        <title>30 novel species of actinomycetes from the DSMZ collection.</title>
        <authorList>
            <person name="Nouioui I."/>
        </authorList>
    </citation>
    <scope>NUCLEOTIDE SEQUENCE [LARGE SCALE GENOMIC DNA]</scope>
    <source>
        <strain evidence="3">DSM 44938</strain>
    </source>
</reference>
<gene>
    <name evidence="2" type="ORF">RM590_31920</name>
</gene>
<dbReference type="Gene3D" id="3.40.710.10">
    <property type="entry name" value="DD-peptidase/beta-lactamase superfamily"/>
    <property type="match status" value="1"/>
</dbReference>
<organism evidence="2 3">
    <name type="scientific">Streptomyces litchfieldiae</name>
    <dbReference type="NCBI Taxonomy" id="3075543"/>
    <lineage>
        <taxon>Bacteria</taxon>
        <taxon>Bacillati</taxon>
        <taxon>Actinomycetota</taxon>
        <taxon>Actinomycetes</taxon>
        <taxon>Kitasatosporales</taxon>
        <taxon>Streptomycetaceae</taxon>
        <taxon>Streptomyces</taxon>
    </lineage>
</organism>
<comment type="caution">
    <text evidence="2">The sequence shown here is derived from an EMBL/GenBank/DDBJ whole genome shotgun (WGS) entry which is preliminary data.</text>
</comment>
<evidence type="ECO:0000256" key="1">
    <source>
        <dbReference type="SAM" id="MobiDB-lite"/>
    </source>
</evidence>
<dbReference type="Proteomes" id="UP001183246">
    <property type="component" value="Unassembled WGS sequence"/>
</dbReference>
<evidence type="ECO:0000313" key="3">
    <source>
        <dbReference type="Proteomes" id="UP001183246"/>
    </source>
</evidence>
<feature type="region of interest" description="Disordered" evidence="1">
    <location>
        <begin position="92"/>
        <end position="125"/>
    </location>
</feature>
<accession>A0ABU2MZR9</accession>
<dbReference type="InterPro" id="IPR012338">
    <property type="entry name" value="Beta-lactam/transpept-like"/>
</dbReference>